<dbReference type="AlphaFoldDB" id="A0A6G1Q1R2"/>
<reference evidence="2" key="2">
    <citation type="submission" date="2019-02" db="EMBL/GenBank/DDBJ databases">
        <title>Opniocepnalus argus Var Kimnra genome.</title>
        <authorList>
            <person name="Zhou C."/>
            <person name="Xiao S."/>
        </authorList>
    </citation>
    <scope>NUCLEOTIDE SEQUENCE [LARGE SCALE GENOMIC DNA]</scope>
</reference>
<sequence length="87" mass="9992">MLLNEIIDKMAQTTAQCAEISAKPAASAYISLLVPRRGAVTKQFPHKTRQVNQRFKHKPLQLYLQRKAQTIHSRRLSEKKLFTSLCN</sequence>
<gene>
    <name evidence="1" type="ORF">EXN66_Car012120</name>
</gene>
<evidence type="ECO:0000313" key="2">
    <source>
        <dbReference type="Proteomes" id="UP000503349"/>
    </source>
</evidence>
<protein>
    <submittedName>
        <fullName evidence="1">Uncharacterized protein</fullName>
    </submittedName>
</protein>
<keyword evidence="2" id="KW-1185">Reference proteome</keyword>
<reference evidence="1 2" key="1">
    <citation type="submission" date="2019-02" db="EMBL/GenBank/DDBJ databases">
        <title>Opniocepnalus argus genome.</title>
        <authorList>
            <person name="Zhou C."/>
            <person name="Xiao S."/>
        </authorList>
    </citation>
    <scope>NUCLEOTIDE SEQUENCE [LARGE SCALE GENOMIC DNA]</scope>
    <source>
        <strain evidence="1">OARG1902GOOAL</strain>
        <tissue evidence="1">Muscle</tissue>
    </source>
</reference>
<dbReference type="EMBL" id="CM015723">
    <property type="protein sequence ID" value="KAF3696442.1"/>
    <property type="molecule type" value="Genomic_DNA"/>
</dbReference>
<organism evidence="1 2">
    <name type="scientific">Channa argus</name>
    <name type="common">Northern snakehead</name>
    <name type="synonym">Ophicephalus argus</name>
    <dbReference type="NCBI Taxonomy" id="215402"/>
    <lineage>
        <taxon>Eukaryota</taxon>
        <taxon>Metazoa</taxon>
        <taxon>Chordata</taxon>
        <taxon>Craniata</taxon>
        <taxon>Vertebrata</taxon>
        <taxon>Euteleostomi</taxon>
        <taxon>Actinopterygii</taxon>
        <taxon>Neopterygii</taxon>
        <taxon>Teleostei</taxon>
        <taxon>Neoteleostei</taxon>
        <taxon>Acanthomorphata</taxon>
        <taxon>Anabantaria</taxon>
        <taxon>Anabantiformes</taxon>
        <taxon>Channoidei</taxon>
        <taxon>Channidae</taxon>
        <taxon>Channa</taxon>
    </lineage>
</organism>
<proteinExistence type="predicted"/>
<evidence type="ECO:0000313" key="1">
    <source>
        <dbReference type="EMBL" id="KAF3696442.1"/>
    </source>
</evidence>
<name>A0A6G1Q1R2_CHAAH</name>
<accession>A0A6G1Q1R2</accession>
<dbReference type="Proteomes" id="UP000503349">
    <property type="component" value="Chromosome 12"/>
</dbReference>